<dbReference type="InParanoid" id="A0A0C2WLY0"/>
<organism evidence="2 3">
    <name type="scientific">Amanita muscaria (strain Koide BX008)</name>
    <dbReference type="NCBI Taxonomy" id="946122"/>
    <lineage>
        <taxon>Eukaryota</taxon>
        <taxon>Fungi</taxon>
        <taxon>Dikarya</taxon>
        <taxon>Basidiomycota</taxon>
        <taxon>Agaricomycotina</taxon>
        <taxon>Agaricomycetes</taxon>
        <taxon>Agaricomycetidae</taxon>
        <taxon>Agaricales</taxon>
        <taxon>Pluteineae</taxon>
        <taxon>Amanitaceae</taxon>
        <taxon>Amanita</taxon>
    </lineage>
</organism>
<evidence type="ECO:0000313" key="3">
    <source>
        <dbReference type="Proteomes" id="UP000054549"/>
    </source>
</evidence>
<accession>A0A0C2WLY0</accession>
<dbReference type="EMBL" id="KN818378">
    <property type="protein sequence ID" value="KIL57203.1"/>
    <property type="molecule type" value="Genomic_DNA"/>
</dbReference>
<proteinExistence type="predicted"/>
<dbReference type="HOGENOM" id="CLU_1119924_0_0_1"/>
<evidence type="ECO:0000256" key="1">
    <source>
        <dbReference type="SAM" id="Coils"/>
    </source>
</evidence>
<keyword evidence="1" id="KW-0175">Coiled coil</keyword>
<feature type="coiled-coil region" evidence="1">
    <location>
        <begin position="6"/>
        <end position="49"/>
    </location>
</feature>
<reference evidence="2 3" key="1">
    <citation type="submission" date="2014-04" db="EMBL/GenBank/DDBJ databases">
        <title>Evolutionary Origins and Diversification of the Mycorrhizal Mutualists.</title>
        <authorList>
            <consortium name="DOE Joint Genome Institute"/>
            <consortium name="Mycorrhizal Genomics Consortium"/>
            <person name="Kohler A."/>
            <person name="Kuo A."/>
            <person name="Nagy L.G."/>
            <person name="Floudas D."/>
            <person name="Copeland A."/>
            <person name="Barry K.W."/>
            <person name="Cichocki N."/>
            <person name="Veneault-Fourrey C."/>
            <person name="LaButti K."/>
            <person name="Lindquist E.A."/>
            <person name="Lipzen A."/>
            <person name="Lundell T."/>
            <person name="Morin E."/>
            <person name="Murat C."/>
            <person name="Riley R."/>
            <person name="Ohm R."/>
            <person name="Sun H."/>
            <person name="Tunlid A."/>
            <person name="Henrissat B."/>
            <person name="Grigoriev I.V."/>
            <person name="Hibbett D.S."/>
            <person name="Martin F."/>
        </authorList>
    </citation>
    <scope>NUCLEOTIDE SEQUENCE [LARGE SCALE GENOMIC DNA]</scope>
    <source>
        <strain evidence="2 3">Koide BX008</strain>
    </source>
</reference>
<dbReference type="AlphaFoldDB" id="A0A0C2WLY0"/>
<keyword evidence="3" id="KW-1185">Reference proteome</keyword>
<gene>
    <name evidence="2" type="ORF">M378DRAFT_1029668</name>
</gene>
<dbReference type="Proteomes" id="UP000054549">
    <property type="component" value="Unassembled WGS sequence"/>
</dbReference>
<evidence type="ECO:0000313" key="2">
    <source>
        <dbReference type="EMBL" id="KIL57203.1"/>
    </source>
</evidence>
<name>A0A0C2WLY0_AMAMK</name>
<sequence>MREERARDAERKKQEALRIQERHKLENVIQERDEREQALQEQLNVLEDEQQVFAMQTRKLMEHSEFLKNQNCKTFEDQVRDSSTAHLSCFLNSNSIKMNKSVEQEVIMLLDILNSEVYQAAACIADLLETRSQLLMTSGPGGAEESRLTKVIGKGLMEVLKARADRAHFPEVHGDSERRKLAGENSHPFVPRIVALDSACVLLSSDSLIPTMSESSSYSEPSSALSTVVQSHSAADELAHHDTIWAVQ</sequence>
<protein>
    <submittedName>
        <fullName evidence="2">Uncharacterized protein</fullName>
    </submittedName>
</protein>